<organism evidence="4 5">
    <name type="scientific">Hyphodiscus hymeniophilus</name>
    <dbReference type="NCBI Taxonomy" id="353542"/>
    <lineage>
        <taxon>Eukaryota</taxon>
        <taxon>Fungi</taxon>
        <taxon>Dikarya</taxon>
        <taxon>Ascomycota</taxon>
        <taxon>Pezizomycotina</taxon>
        <taxon>Leotiomycetes</taxon>
        <taxon>Helotiales</taxon>
        <taxon>Hyphodiscaceae</taxon>
        <taxon>Hyphodiscus</taxon>
    </lineage>
</organism>
<gene>
    <name evidence="4" type="ORF">D0Z07_5979</name>
</gene>
<keyword evidence="2" id="KW-1133">Transmembrane helix</keyword>
<evidence type="ECO:0000259" key="3">
    <source>
        <dbReference type="Pfam" id="PF20684"/>
    </source>
</evidence>
<feature type="domain" description="Rhodopsin" evidence="3">
    <location>
        <begin position="170"/>
        <end position="244"/>
    </location>
</feature>
<evidence type="ECO:0000313" key="5">
    <source>
        <dbReference type="Proteomes" id="UP000785200"/>
    </source>
</evidence>
<dbReference type="Proteomes" id="UP000785200">
    <property type="component" value="Unassembled WGS sequence"/>
</dbReference>
<feature type="transmembrane region" description="Helical" evidence="2">
    <location>
        <begin position="203"/>
        <end position="224"/>
    </location>
</feature>
<dbReference type="EMBL" id="VNKQ01000011">
    <property type="protein sequence ID" value="KAG0647828.1"/>
    <property type="molecule type" value="Genomic_DNA"/>
</dbReference>
<proteinExistence type="predicted"/>
<dbReference type="OrthoDB" id="3918601at2759"/>
<protein>
    <recommendedName>
        <fullName evidence="3">Rhodopsin domain-containing protein</fullName>
    </recommendedName>
</protein>
<dbReference type="AlphaFoldDB" id="A0A9P6VH52"/>
<accession>A0A9P6VH52</accession>
<name>A0A9P6VH52_9HELO</name>
<comment type="caution">
    <text evidence="4">The sequence shown here is derived from an EMBL/GenBank/DDBJ whole genome shotgun (WGS) entry which is preliminary data.</text>
</comment>
<keyword evidence="2" id="KW-0472">Membrane</keyword>
<feature type="transmembrane region" description="Helical" evidence="2">
    <location>
        <begin position="19"/>
        <end position="42"/>
    </location>
</feature>
<feature type="transmembrane region" description="Helical" evidence="2">
    <location>
        <begin position="172"/>
        <end position="191"/>
    </location>
</feature>
<dbReference type="PANTHER" id="PTHR38794:SF3">
    <property type="entry name" value="INTEGRAL MEMBRANE PROTEIN"/>
    <property type="match status" value="1"/>
</dbReference>
<dbReference type="PANTHER" id="PTHR38794">
    <property type="entry name" value="INTEGRAL MEMBRANE PROTEIN"/>
    <property type="match status" value="1"/>
</dbReference>
<reference evidence="4" key="1">
    <citation type="submission" date="2019-07" db="EMBL/GenBank/DDBJ databases">
        <title>Hyphodiscus hymeniophilus genome sequencing and assembly.</title>
        <authorList>
            <person name="Kramer G."/>
            <person name="Nodwell J."/>
        </authorList>
    </citation>
    <scope>NUCLEOTIDE SEQUENCE</scope>
    <source>
        <strain evidence="4">ATCC 34498</strain>
    </source>
</reference>
<evidence type="ECO:0000256" key="2">
    <source>
        <dbReference type="SAM" id="Phobius"/>
    </source>
</evidence>
<keyword evidence="5" id="KW-1185">Reference proteome</keyword>
<feature type="region of interest" description="Disordered" evidence="1">
    <location>
        <begin position="326"/>
        <end position="346"/>
    </location>
</feature>
<keyword evidence="2" id="KW-0812">Transmembrane</keyword>
<sequence length="361" mass="40222">MSGAGTLPPLFIITDDDRGGYVCVVLYTLLILMLVTVVARLFTRWYIVRFIKSDDILLALAMVRTATPSPPTQTDRPQVLGIVQSVIVQLAVNHGLGKKRAIISDSSFGVYEKQDIARSPRQELDDRGVLDDSEQNFDRSDHYLGILLNHGTRLQMWATSAMGVHREMHQSAAFNIITDAALILLPCTVFWKVQVSRSKRWRILALFATRIIVCAATAVQIHYFNVLVKSSDKTWANINSSMWEQCVSLPSLTALINPPRAVMNLSIIATAIPSLGRLIVELQPAVNAFAITEHHGTRTGGDKYALSSFAGRFPQHYTLEHELGTRTSVRGARRQSSKADSESTQGLRQNMIQQTIDFKIY</sequence>
<dbReference type="Pfam" id="PF20684">
    <property type="entry name" value="Fung_rhodopsin"/>
    <property type="match status" value="1"/>
</dbReference>
<evidence type="ECO:0000313" key="4">
    <source>
        <dbReference type="EMBL" id="KAG0647828.1"/>
    </source>
</evidence>
<evidence type="ECO:0000256" key="1">
    <source>
        <dbReference type="SAM" id="MobiDB-lite"/>
    </source>
</evidence>
<dbReference type="InterPro" id="IPR049326">
    <property type="entry name" value="Rhodopsin_dom_fungi"/>
</dbReference>